<name>A0ACA9PJJ3_9GLOM</name>
<reference evidence="1" key="1">
    <citation type="submission" date="2021-06" db="EMBL/GenBank/DDBJ databases">
        <authorList>
            <person name="Kallberg Y."/>
            <person name="Tangrot J."/>
            <person name="Rosling A."/>
        </authorList>
    </citation>
    <scope>NUCLEOTIDE SEQUENCE</scope>
    <source>
        <strain evidence="1">CL356</strain>
    </source>
</reference>
<accession>A0ACA9PJJ3</accession>
<gene>
    <name evidence="1" type="ORF">ACOLOM_LOCUS10504</name>
</gene>
<dbReference type="Proteomes" id="UP000789525">
    <property type="component" value="Unassembled WGS sequence"/>
</dbReference>
<organism evidence="1 2">
    <name type="scientific">Acaulospora colombiana</name>
    <dbReference type="NCBI Taxonomy" id="27376"/>
    <lineage>
        <taxon>Eukaryota</taxon>
        <taxon>Fungi</taxon>
        <taxon>Fungi incertae sedis</taxon>
        <taxon>Mucoromycota</taxon>
        <taxon>Glomeromycotina</taxon>
        <taxon>Glomeromycetes</taxon>
        <taxon>Diversisporales</taxon>
        <taxon>Acaulosporaceae</taxon>
        <taxon>Acaulospora</taxon>
    </lineage>
</organism>
<evidence type="ECO:0000313" key="2">
    <source>
        <dbReference type="Proteomes" id="UP000789525"/>
    </source>
</evidence>
<dbReference type="EMBL" id="CAJVPT010034230">
    <property type="protein sequence ID" value="CAG8707281.1"/>
    <property type="molecule type" value="Genomic_DNA"/>
</dbReference>
<evidence type="ECO:0000313" key="1">
    <source>
        <dbReference type="EMBL" id="CAG8707281.1"/>
    </source>
</evidence>
<proteinExistence type="predicted"/>
<feature type="non-terminal residue" evidence="1">
    <location>
        <position position="1"/>
    </location>
</feature>
<sequence length="56" mass="6557">STARKQTNILNWSEEVEKDLGNYVSKNNTNQNILIQNQKEEEHAFNSNINMKEGEY</sequence>
<comment type="caution">
    <text evidence="1">The sequence shown here is derived from an EMBL/GenBank/DDBJ whole genome shotgun (WGS) entry which is preliminary data.</text>
</comment>
<keyword evidence="2" id="KW-1185">Reference proteome</keyword>
<protein>
    <submittedName>
        <fullName evidence="1">9289_t:CDS:1</fullName>
    </submittedName>
</protein>